<reference evidence="1 2" key="1">
    <citation type="journal article" date="2024" name="J Genomics">
        <title>Draft genome sequencing and assembly of Favolaschia claudopus CIRM-BRFM 2984 isolated from oak limbs.</title>
        <authorList>
            <person name="Navarro D."/>
            <person name="Drula E."/>
            <person name="Chaduli D."/>
            <person name="Cazenave R."/>
            <person name="Ahrendt S."/>
            <person name="Wang J."/>
            <person name="Lipzen A."/>
            <person name="Daum C."/>
            <person name="Barry K."/>
            <person name="Grigoriev I.V."/>
            <person name="Favel A."/>
            <person name="Rosso M.N."/>
            <person name="Martin F."/>
        </authorList>
    </citation>
    <scope>NUCLEOTIDE SEQUENCE [LARGE SCALE GENOMIC DNA]</scope>
    <source>
        <strain evidence="1 2">CIRM-BRFM 2984</strain>
    </source>
</reference>
<comment type="caution">
    <text evidence="1">The sequence shown here is derived from an EMBL/GenBank/DDBJ whole genome shotgun (WGS) entry which is preliminary data.</text>
</comment>
<dbReference type="Proteomes" id="UP001362999">
    <property type="component" value="Unassembled WGS sequence"/>
</dbReference>
<dbReference type="EMBL" id="JAWWNJ010000095">
    <property type="protein sequence ID" value="KAK6997030.1"/>
    <property type="molecule type" value="Genomic_DNA"/>
</dbReference>
<keyword evidence="2" id="KW-1185">Reference proteome</keyword>
<sequence>MLISQAISLFGRSITVVHNDVGALPLPLAAAVLLDADAAPYSDEITLYPRGSRPETIRNKPFSTLMFFQSCQQTILSHRRSPSTAISLTYRTAEPSILASHCAQFCIYVTAFSVSPPAYTTGSHHYFQILVCHFTDAAVREVLAFTLPPYAVVSTVLDPIYFDPQPQKPHPRPPLPPLHRAPIIASWVPRHTVTCPPILRLPCHRTRWGGYISTSTWFIDTHYPLRSEGLQHFRGVPLNLALASLTRPRAIPATFEMARLHSVSARTRRSCVPTFVSSRVTT</sequence>
<proteinExistence type="predicted"/>
<accession>A0AAW0A0Q7</accession>
<protein>
    <submittedName>
        <fullName evidence="1">Uncharacterized protein</fullName>
    </submittedName>
</protein>
<dbReference type="AlphaFoldDB" id="A0AAW0A0Q7"/>
<organism evidence="1 2">
    <name type="scientific">Favolaschia claudopus</name>
    <dbReference type="NCBI Taxonomy" id="2862362"/>
    <lineage>
        <taxon>Eukaryota</taxon>
        <taxon>Fungi</taxon>
        <taxon>Dikarya</taxon>
        <taxon>Basidiomycota</taxon>
        <taxon>Agaricomycotina</taxon>
        <taxon>Agaricomycetes</taxon>
        <taxon>Agaricomycetidae</taxon>
        <taxon>Agaricales</taxon>
        <taxon>Marasmiineae</taxon>
        <taxon>Mycenaceae</taxon>
        <taxon>Favolaschia</taxon>
    </lineage>
</organism>
<gene>
    <name evidence="1" type="ORF">R3P38DRAFT_3626908</name>
</gene>
<name>A0AAW0A0Q7_9AGAR</name>
<evidence type="ECO:0000313" key="2">
    <source>
        <dbReference type="Proteomes" id="UP001362999"/>
    </source>
</evidence>
<evidence type="ECO:0000313" key="1">
    <source>
        <dbReference type="EMBL" id="KAK6997030.1"/>
    </source>
</evidence>